<dbReference type="AlphaFoldDB" id="A0A075G007"/>
<feature type="transmembrane region" description="Helical" evidence="2">
    <location>
        <begin position="30"/>
        <end position="50"/>
    </location>
</feature>
<evidence type="ECO:0000256" key="2">
    <source>
        <dbReference type="SAM" id="Phobius"/>
    </source>
</evidence>
<accession>A0A075G007</accession>
<protein>
    <submittedName>
        <fullName evidence="3">Uncharacterized protein</fullName>
    </submittedName>
</protein>
<keyword evidence="2" id="KW-0472">Membrane</keyword>
<sequence>MSDDDDNGSDFQEFKGSPDPPEDGINIKDIIMTGGFVIIIVGFVLGLIRLMALQGGETPDQFDSDLEQLYLSYVIMFVGMFITCFLGFGGMFKRTMSSFLSKD</sequence>
<dbReference type="EMBL" id="KF900443">
    <property type="protein sequence ID" value="AIE95192.1"/>
    <property type="molecule type" value="Genomic_DNA"/>
</dbReference>
<reference evidence="3" key="1">
    <citation type="journal article" date="2014" name="Genome Biol. Evol.">
        <title>Pangenome evidence for extensive interdomain horizontal transfer affecting lineage core and shell genes in uncultured planktonic thaumarchaeota and euryarchaeota.</title>
        <authorList>
            <person name="Deschamps P."/>
            <person name="Zivanovic Y."/>
            <person name="Moreira D."/>
            <person name="Rodriguez-Valera F."/>
            <person name="Lopez-Garcia P."/>
        </authorList>
    </citation>
    <scope>NUCLEOTIDE SEQUENCE</scope>
</reference>
<keyword evidence="2" id="KW-1133">Transmembrane helix</keyword>
<evidence type="ECO:0000313" key="3">
    <source>
        <dbReference type="EMBL" id="AIE95192.1"/>
    </source>
</evidence>
<proteinExistence type="predicted"/>
<organism evidence="3">
    <name type="scientific">uncultured marine group II/III euryarchaeote AD1000_59_C09</name>
    <dbReference type="NCBI Taxonomy" id="1457791"/>
    <lineage>
        <taxon>Archaea</taxon>
        <taxon>Methanobacteriati</taxon>
        <taxon>Methanobacteriota</taxon>
        <taxon>environmental samples</taxon>
    </lineage>
</organism>
<keyword evidence="2" id="KW-0812">Transmembrane</keyword>
<feature type="transmembrane region" description="Helical" evidence="2">
    <location>
        <begin position="70"/>
        <end position="92"/>
    </location>
</feature>
<evidence type="ECO:0000256" key="1">
    <source>
        <dbReference type="SAM" id="MobiDB-lite"/>
    </source>
</evidence>
<feature type="region of interest" description="Disordered" evidence="1">
    <location>
        <begin position="1"/>
        <end position="23"/>
    </location>
</feature>
<name>A0A075G007_9EURY</name>